<sequence>MERQSRRPRGWSFRLRASRPRRSRCTRRSFMLLVLQEESTAVSYSHGCTYLDLVKCNMQVHFSPDLSLICFKFYQ</sequence>
<dbReference type="EMBL" id="PDCK01000040">
    <property type="protein sequence ID" value="PRQ54319.1"/>
    <property type="molecule type" value="Genomic_DNA"/>
</dbReference>
<reference evidence="1 2" key="1">
    <citation type="journal article" date="2018" name="Nat. Genet.">
        <title>The Rosa genome provides new insights in the design of modern roses.</title>
        <authorList>
            <person name="Bendahmane M."/>
        </authorList>
    </citation>
    <scope>NUCLEOTIDE SEQUENCE [LARGE SCALE GENOMIC DNA]</scope>
    <source>
        <strain evidence="2">cv. Old Blush</strain>
    </source>
</reference>
<name>A0A2P6S6P2_ROSCH</name>
<keyword evidence="2" id="KW-1185">Reference proteome</keyword>
<gene>
    <name evidence="1" type="ORF">RchiOBHm_Chr2g0176171</name>
</gene>
<organism evidence="1 2">
    <name type="scientific">Rosa chinensis</name>
    <name type="common">China rose</name>
    <dbReference type="NCBI Taxonomy" id="74649"/>
    <lineage>
        <taxon>Eukaryota</taxon>
        <taxon>Viridiplantae</taxon>
        <taxon>Streptophyta</taxon>
        <taxon>Embryophyta</taxon>
        <taxon>Tracheophyta</taxon>
        <taxon>Spermatophyta</taxon>
        <taxon>Magnoliopsida</taxon>
        <taxon>eudicotyledons</taxon>
        <taxon>Gunneridae</taxon>
        <taxon>Pentapetalae</taxon>
        <taxon>rosids</taxon>
        <taxon>fabids</taxon>
        <taxon>Rosales</taxon>
        <taxon>Rosaceae</taxon>
        <taxon>Rosoideae</taxon>
        <taxon>Rosoideae incertae sedis</taxon>
        <taxon>Rosa</taxon>
    </lineage>
</organism>
<dbReference type="AlphaFoldDB" id="A0A2P6S6P2"/>
<comment type="caution">
    <text evidence="1">The sequence shown here is derived from an EMBL/GenBank/DDBJ whole genome shotgun (WGS) entry which is preliminary data.</text>
</comment>
<dbReference type="Proteomes" id="UP000238479">
    <property type="component" value="Chromosome 2"/>
</dbReference>
<protein>
    <submittedName>
        <fullName evidence="1">Uncharacterized protein</fullName>
    </submittedName>
</protein>
<dbReference type="Gramene" id="PRQ54319">
    <property type="protein sequence ID" value="PRQ54319"/>
    <property type="gene ID" value="RchiOBHm_Chr2g0176171"/>
</dbReference>
<accession>A0A2P6S6P2</accession>
<evidence type="ECO:0000313" key="2">
    <source>
        <dbReference type="Proteomes" id="UP000238479"/>
    </source>
</evidence>
<evidence type="ECO:0000313" key="1">
    <source>
        <dbReference type="EMBL" id="PRQ54319.1"/>
    </source>
</evidence>
<proteinExistence type="predicted"/>